<dbReference type="Gene3D" id="3.30.1330.10">
    <property type="entry name" value="PurM-like, N-terminal domain"/>
    <property type="match status" value="1"/>
</dbReference>
<protein>
    <submittedName>
        <fullName evidence="5">Phosphoribosylformylglycinamidine synthase</fullName>
        <ecNumber evidence="5">6.3.5.3</ecNumber>
    </submittedName>
</protein>
<gene>
    <name evidence="5" type="ORF">S101258_03115</name>
</gene>
<evidence type="ECO:0000313" key="6">
    <source>
        <dbReference type="Proteomes" id="UP000236990"/>
    </source>
</evidence>
<dbReference type="Pfam" id="PF18072">
    <property type="entry name" value="FGAR-AT_linker"/>
    <property type="match status" value="1"/>
</dbReference>
<feature type="domain" description="Phosphoribosylformylglycinamidine synthase linker" evidence="4">
    <location>
        <begin position="13"/>
        <end position="59"/>
    </location>
</feature>
<accession>A0A2S3U1G4</accession>
<evidence type="ECO:0000256" key="2">
    <source>
        <dbReference type="ARBA" id="ARBA00022741"/>
    </source>
</evidence>
<dbReference type="PANTHER" id="PTHR43555:SF1">
    <property type="entry name" value="PHOSPHORIBOSYLFORMYLGLYCINAMIDINE SYNTHASE SUBUNIT PURL"/>
    <property type="match status" value="1"/>
</dbReference>
<dbReference type="SUPFAM" id="SSF109736">
    <property type="entry name" value="FGAM synthase PurL, linker domain"/>
    <property type="match status" value="1"/>
</dbReference>
<sequence>MLKKQPLSPTDVRDSKVYRDWGLTDAEYQLLTDKVLQRLPNETETGLFSGMWSEHCSYKNSKPVLKKFWTQVNRYLKGLVKAPVLSTSVMVRPWSLKLKVIIIRLQLNLMRVRQRVWVVSYGTSFRWGPGRLRCWTVLRFGEPTDAHTNT</sequence>
<dbReference type="GO" id="GO:0006189">
    <property type="term" value="P:'de novo' IMP biosynthetic process"/>
    <property type="evidence" value="ECO:0007669"/>
    <property type="project" value="InterPro"/>
</dbReference>
<evidence type="ECO:0000256" key="3">
    <source>
        <dbReference type="ARBA" id="ARBA00022840"/>
    </source>
</evidence>
<dbReference type="PANTHER" id="PTHR43555">
    <property type="entry name" value="PHOSPHORIBOSYLFORMYLGLYCINAMIDINE SYNTHASE SUBUNIT PURL"/>
    <property type="match status" value="1"/>
</dbReference>
<name>A0A2S3U1G4_LACPN</name>
<proteinExistence type="predicted"/>
<comment type="caution">
    <text evidence="5">The sequence shown here is derived from an EMBL/GenBank/DDBJ whole genome shotgun (WGS) entry which is preliminary data.</text>
</comment>
<dbReference type="EMBL" id="NKCZ01000126">
    <property type="protein sequence ID" value="POD81908.1"/>
    <property type="molecule type" value="Genomic_DNA"/>
</dbReference>
<dbReference type="InterPro" id="IPR041609">
    <property type="entry name" value="PurL_linker"/>
</dbReference>
<dbReference type="Gene3D" id="3.90.650.10">
    <property type="entry name" value="PurM-like C-terminal domain"/>
    <property type="match status" value="1"/>
</dbReference>
<evidence type="ECO:0000256" key="1">
    <source>
        <dbReference type="ARBA" id="ARBA00022598"/>
    </source>
</evidence>
<dbReference type="Proteomes" id="UP000236990">
    <property type="component" value="Unassembled WGS sequence"/>
</dbReference>
<dbReference type="AlphaFoldDB" id="A0A2S3U1G4"/>
<dbReference type="InterPro" id="IPR010074">
    <property type="entry name" value="PRibForGlyAmidine_synth_PurL"/>
</dbReference>
<reference evidence="5 6" key="1">
    <citation type="submission" date="2017-06" db="EMBL/GenBank/DDBJ databases">
        <title>Genome sequence of Lactobacillus plantarum subsp. plantarum strain SRCM101258.</title>
        <authorList>
            <person name="Cho S.H."/>
        </authorList>
    </citation>
    <scope>NUCLEOTIDE SEQUENCE [LARGE SCALE GENOMIC DNA]</scope>
    <source>
        <strain evidence="5 6">SRCM101258</strain>
    </source>
</reference>
<dbReference type="InterPro" id="IPR036676">
    <property type="entry name" value="PurM-like_C_sf"/>
</dbReference>
<dbReference type="EC" id="6.3.5.3" evidence="5"/>
<keyword evidence="2" id="KW-0547">Nucleotide-binding</keyword>
<organism evidence="5 6">
    <name type="scientific">Lactiplantibacillus plantarum subsp. plantarum</name>
    <dbReference type="NCBI Taxonomy" id="337330"/>
    <lineage>
        <taxon>Bacteria</taxon>
        <taxon>Bacillati</taxon>
        <taxon>Bacillota</taxon>
        <taxon>Bacilli</taxon>
        <taxon>Lactobacillales</taxon>
        <taxon>Lactobacillaceae</taxon>
        <taxon>Lactiplantibacillus</taxon>
    </lineage>
</organism>
<keyword evidence="1 5" id="KW-0436">Ligase</keyword>
<keyword evidence="3" id="KW-0067">ATP-binding</keyword>
<dbReference type="InterPro" id="IPR036921">
    <property type="entry name" value="PurM-like_N_sf"/>
</dbReference>
<evidence type="ECO:0000313" key="5">
    <source>
        <dbReference type="EMBL" id="POD81908.1"/>
    </source>
</evidence>
<evidence type="ECO:0000259" key="4">
    <source>
        <dbReference type="Pfam" id="PF18072"/>
    </source>
</evidence>
<dbReference type="GO" id="GO:0004642">
    <property type="term" value="F:phosphoribosylformylglycinamidine synthase activity"/>
    <property type="evidence" value="ECO:0007669"/>
    <property type="project" value="UniProtKB-EC"/>
</dbReference>
<dbReference type="GO" id="GO:0005524">
    <property type="term" value="F:ATP binding"/>
    <property type="evidence" value="ECO:0007669"/>
    <property type="project" value="UniProtKB-KW"/>
</dbReference>